<name>A0A1B1B9Y6_9ACTN</name>
<proteinExistence type="predicted"/>
<evidence type="ECO:0000313" key="1">
    <source>
        <dbReference type="EMBL" id="ANP55636.1"/>
    </source>
</evidence>
<gene>
    <name evidence="1" type="ORF">AVL59_43945</name>
</gene>
<reference evidence="1 2" key="1">
    <citation type="submission" date="2016-06" db="EMBL/GenBank/DDBJ databases">
        <title>Complete genome sequence of Streptomyces griseochromogenes ATCC 14511, the Blasticidin S producer.</title>
        <authorList>
            <person name="Wu L."/>
        </authorList>
    </citation>
    <scope>NUCLEOTIDE SEQUENCE [LARGE SCALE GENOMIC DNA]</scope>
    <source>
        <strain evidence="1 2">ATCC 14511</strain>
    </source>
</reference>
<dbReference type="Proteomes" id="UP000092659">
    <property type="component" value="Chromosome"/>
</dbReference>
<sequence>MGMIRRLLGVTGEDIERLRQRRLAEQADGVTAFLAPGETLVGTAQARLVATPVPPDRLIPRLPPIAPTPAERDGESRLARAAGWAYLAMNPFQTAGEVLADSLSDALWYVPDKITDYMAVDRRADWSTMAARLVLLTLAIRQLDAYSGDFVMAATDHRVLVLGYAYGDRAPLYPLVQYSPGEIASVLTVPTARSAKGKEEPHVALTFRDGSSVTAAPDAISGTRFAELLRAVG</sequence>
<dbReference type="AlphaFoldDB" id="A0A1B1B9Y6"/>
<dbReference type="EMBL" id="CP016279">
    <property type="protein sequence ID" value="ANP55636.1"/>
    <property type="molecule type" value="Genomic_DNA"/>
</dbReference>
<evidence type="ECO:0000313" key="2">
    <source>
        <dbReference type="Proteomes" id="UP000092659"/>
    </source>
</evidence>
<organism evidence="1 2">
    <name type="scientific">Streptomyces griseochromogenes</name>
    <dbReference type="NCBI Taxonomy" id="68214"/>
    <lineage>
        <taxon>Bacteria</taxon>
        <taxon>Bacillati</taxon>
        <taxon>Actinomycetota</taxon>
        <taxon>Actinomycetes</taxon>
        <taxon>Kitasatosporales</taxon>
        <taxon>Streptomycetaceae</taxon>
        <taxon>Streptomyces</taxon>
    </lineage>
</organism>
<dbReference type="KEGG" id="sgs:AVL59_43945"/>
<protein>
    <submittedName>
        <fullName evidence="1">Uncharacterized protein</fullName>
    </submittedName>
</protein>
<accession>A0A1B1B9Y6</accession>